<dbReference type="STRING" id="456900.A0A151K3B7"/>
<proteinExistence type="predicted"/>
<gene>
    <name evidence="1" type="ORF">ALC62_12636</name>
</gene>
<organism evidence="1 2">
    <name type="scientific">Cyphomyrmex costatus</name>
    <dbReference type="NCBI Taxonomy" id="456900"/>
    <lineage>
        <taxon>Eukaryota</taxon>
        <taxon>Metazoa</taxon>
        <taxon>Ecdysozoa</taxon>
        <taxon>Arthropoda</taxon>
        <taxon>Hexapoda</taxon>
        <taxon>Insecta</taxon>
        <taxon>Pterygota</taxon>
        <taxon>Neoptera</taxon>
        <taxon>Endopterygota</taxon>
        <taxon>Hymenoptera</taxon>
        <taxon>Apocrita</taxon>
        <taxon>Aculeata</taxon>
        <taxon>Formicoidea</taxon>
        <taxon>Formicidae</taxon>
        <taxon>Myrmicinae</taxon>
        <taxon>Cyphomyrmex</taxon>
    </lineage>
</organism>
<feature type="non-terminal residue" evidence="1">
    <location>
        <position position="1"/>
    </location>
</feature>
<dbReference type="AlphaFoldDB" id="A0A151K3B7"/>
<dbReference type="Proteomes" id="UP000078542">
    <property type="component" value="Unassembled WGS sequence"/>
</dbReference>
<sequence>YPFLGTPTELLIDPEVDWINYVSRGHLISPSSILLDVGKIMNIEFEDFHKTWIHKDPWIFKTVADRTEAKMINTQILREVLLCLVRTRTYIRVRNINKKIFTHNYKIKHNKKMSKFTNRKISKY</sequence>
<dbReference type="EMBL" id="LKEX01022504">
    <property type="protein sequence ID" value="KYN50328.1"/>
    <property type="molecule type" value="Genomic_DNA"/>
</dbReference>
<accession>A0A151K3B7</accession>
<evidence type="ECO:0000313" key="2">
    <source>
        <dbReference type="Proteomes" id="UP000078542"/>
    </source>
</evidence>
<protein>
    <submittedName>
        <fullName evidence="1">Uncharacterized protein</fullName>
    </submittedName>
</protein>
<comment type="caution">
    <text evidence="1">The sequence shown here is derived from an EMBL/GenBank/DDBJ whole genome shotgun (WGS) entry which is preliminary data.</text>
</comment>
<reference evidence="1 2" key="1">
    <citation type="submission" date="2016-03" db="EMBL/GenBank/DDBJ databases">
        <title>Cyphomyrmex costatus WGS genome.</title>
        <authorList>
            <person name="Nygaard S."/>
            <person name="Hu H."/>
            <person name="Boomsma J."/>
            <person name="Zhang G."/>
        </authorList>
    </citation>
    <scope>NUCLEOTIDE SEQUENCE [LARGE SCALE GENOMIC DNA]</scope>
    <source>
        <strain evidence="1">MS0001</strain>
        <tissue evidence="1">Whole body</tissue>
    </source>
</reference>
<keyword evidence="2" id="KW-1185">Reference proteome</keyword>
<evidence type="ECO:0000313" key="1">
    <source>
        <dbReference type="EMBL" id="KYN50328.1"/>
    </source>
</evidence>
<name>A0A151K3B7_9HYME</name>